<feature type="signal peptide" evidence="2">
    <location>
        <begin position="1"/>
        <end position="18"/>
    </location>
</feature>
<feature type="region of interest" description="Disordered" evidence="1">
    <location>
        <begin position="120"/>
        <end position="140"/>
    </location>
</feature>
<name>A0A8H4PZP8_9HYPO</name>
<gene>
    <name evidence="3" type="ORF">G6O67_000574</name>
</gene>
<dbReference type="EMBL" id="JAAVMX010000001">
    <property type="protein sequence ID" value="KAF4513285.1"/>
    <property type="molecule type" value="Genomic_DNA"/>
</dbReference>
<protein>
    <recommendedName>
        <fullName evidence="5">Glycoprotein X</fullName>
    </recommendedName>
</protein>
<keyword evidence="2" id="KW-0732">Signal</keyword>
<comment type="caution">
    <text evidence="3">The sequence shown here is derived from an EMBL/GenBank/DDBJ whole genome shotgun (WGS) entry which is preliminary data.</text>
</comment>
<dbReference type="OrthoDB" id="5414836at2759"/>
<sequence length="862" mass="91586">MRYGKVLWVLGLLPLASANPPQYMNGSSRGKPYAVEAATSKQYHYPTPGCRDCCTSTLLATTYHTTFYETETIRITVTQHDVSTKLEYTTDFVTRTTISTFKTSFPVTVTTTKNCVPESVNGARPTPVKNGGYGNESPSVGDSQYCDTITTTEWKTTTATDAFTVVQPSVTTKTVLVPTISVVPTTVEDTRTVTQVQTSLKTIWLSTTYTELTTYSREHIVTVTSGQTVIATTTSTERITTVSTLTSSYPVVTEVTKLVTQTATVTAPGEATTATVTEPGEAKTATVTAPGEATTATVTEPGEATTATVTAPGEATTATVTEPGEATTATVTAPGEATTATVTAPGEATTATVTAPGQVTTLTLPAVTRTLPEQTVTLPGSTAITTLTRELPATTITVTEKGQTFISTLSGGETVTVTQDGRTFTATRPGETRTLPASTVVATITQVLPGQTITVTQGGSTLIRTLLGETVVSTVTEELPSKTVTPTQGGATFTTSLPGQTVTLTESGKTLMTTLRGKTVTVTQDATTIRTTLPGTTAVISTTIVLAPSGVPSPSGTTVTKTVQEISVCPSPTGSSAPLSPDSNLTFGCKPGYVCNPPKPNGCNVWPGPPSDDFLCRPQDCIPSPPFQNVTWEEGETSYYPLSEGYFQLNPEAFGLSYDIFTFKAYEEVEYGHTRTITTGNWESQASLSDWPRTTATSARANVYSLPPPSSRRSRRALDRLSKRATTPSVCFDECNNGWTIGARVGKRDELCNEGSSFRNSYNRCSKCITSNSHATKDVIREYVEPEFKQFIDWCSGHEAKSIKSTTAAAAESVVSAQPSLRIVGDVDGSWDDEDKSCCHVGGIKCRRGEDFRDGRDGRDQV</sequence>
<keyword evidence="4" id="KW-1185">Reference proteome</keyword>
<evidence type="ECO:0000313" key="4">
    <source>
        <dbReference type="Proteomes" id="UP000557566"/>
    </source>
</evidence>
<organism evidence="3 4">
    <name type="scientific">Ophiocordyceps sinensis</name>
    <dbReference type="NCBI Taxonomy" id="72228"/>
    <lineage>
        <taxon>Eukaryota</taxon>
        <taxon>Fungi</taxon>
        <taxon>Dikarya</taxon>
        <taxon>Ascomycota</taxon>
        <taxon>Pezizomycotina</taxon>
        <taxon>Sordariomycetes</taxon>
        <taxon>Hypocreomycetidae</taxon>
        <taxon>Hypocreales</taxon>
        <taxon>Ophiocordycipitaceae</taxon>
        <taxon>Ophiocordyceps</taxon>
    </lineage>
</organism>
<feature type="chain" id="PRO_5034834433" description="Glycoprotein X" evidence="2">
    <location>
        <begin position="19"/>
        <end position="862"/>
    </location>
</feature>
<evidence type="ECO:0000256" key="1">
    <source>
        <dbReference type="SAM" id="MobiDB-lite"/>
    </source>
</evidence>
<dbReference type="PANTHER" id="PTHR38122">
    <property type="entry name" value="GLYCOPROTEIN X"/>
    <property type="match status" value="1"/>
</dbReference>
<dbReference type="AlphaFoldDB" id="A0A8H4PZP8"/>
<evidence type="ECO:0000256" key="2">
    <source>
        <dbReference type="SAM" id="SignalP"/>
    </source>
</evidence>
<dbReference type="Proteomes" id="UP000557566">
    <property type="component" value="Unassembled WGS sequence"/>
</dbReference>
<reference evidence="3 4" key="1">
    <citation type="journal article" date="2020" name="Genome Biol. Evol.">
        <title>A new high-quality draft genome assembly of the Chinese cordyceps Ophiocordyceps sinensis.</title>
        <authorList>
            <person name="Shu R."/>
            <person name="Zhang J."/>
            <person name="Meng Q."/>
            <person name="Zhang H."/>
            <person name="Zhou G."/>
            <person name="Li M."/>
            <person name="Wu P."/>
            <person name="Zhao Y."/>
            <person name="Chen C."/>
            <person name="Qin Q."/>
        </authorList>
    </citation>
    <scope>NUCLEOTIDE SEQUENCE [LARGE SCALE GENOMIC DNA]</scope>
    <source>
        <strain evidence="3 4">IOZ07</strain>
    </source>
</reference>
<accession>A0A8H4PZP8</accession>
<evidence type="ECO:0008006" key="5">
    <source>
        <dbReference type="Google" id="ProtNLM"/>
    </source>
</evidence>
<dbReference type="PANTHER" id="PTHR38122:SF1">
    <property type="entry name" value="GLYCOPROTEIN X"/>
    <property type="match status" value="1"/>
</dbReference>
<evidence type="ECO:0000313" key="3">
    <source>
        <dbReference type="EMBL" id="KAF4513285.1"/>
    </source>
</evidence>
<proteinExistence type="predicted"/>